<dbReference type="InterPro" id="IPR009057">
    <property type="entry name" value="Homeodomain-like_sf"/>
</dbReference>
<evidence type="ECO:0000313" key="10">
    <source>
        <dbReference type="Proteomes" id="UP000027586"/>
    </source>
</evidence>
<feature type="region of interest" description="Disordered" evidence="7">
    <location>
        <begin position="228"/>
        <end position="275"/>
    </location>
</feature>
<evidence type="ECO:0000256" key="2">
    <source>
        <dbReference type="ARBA" id="ARBA00023125"/>
    </source>
</evidence>
<dbReference type="GO" id="GO:0000981">
    <property type="term" value="F:DNA-binding transcription factor activity, RNA polymerase II-specific"/>
    <property type="evidence" value="ECO:0007669"/>
    <property type="project" value="InterPro"/>
</dbReference>
<sequence length="536" mass="58366">MSSTRNISSNHHLCPPHLALQQQQQQQTTNDNNDSSMSLSSSTSSLLSMYPSVDDLQQGFQPPPDSSQAYYGSSLTPSSIRDSETKTKSGVESSNSSSSQQPHGEFKATFYNPFETKHRRRTSPTQFRILEAAFEDNPKPSAAKRQSLAEELSMTARGVQIWFQNRRAKAKQQQQNDAVEESLSIGRKRQHGSEEDEKRQSHESNSKRRVAVVQKRSAGKPLYTEWDSQEPLHQQQHHSVTNEGQVHVTSSSPTSSHAYSGGSNSSVGDDGITGMHPTAAAAMVHTRLQQQHSQTTVPPMCFATDTTSSSSSSPIDPAFELPMTPSMSPAASSVYDSYPTLHVRHAATASSMVDQQIYATTSPCKPAWTSHHGFDEEAFPIESSFAYHHHPHQSTVPDWSPMSRSVSTPLLWQGSNSGDMQHNHHHHHSSSSYLPVWASSTDEIASTTPTTTTPTTPTLAVTPSSSLSSSPSSCVQPPLSIGVATSDAPAADENKNAFDDLARFITAAVVDYSGTNISAPSSTPFDIRCWPELVSM</sequence>
<feature type="compositionally biased region" description="Polar residues" evidence="7">
    <location>
        <begin position="66"/>
        <end position="80"/>
    </location>
</feature>
<dbReference type="SMART" id="SM00389">
    <property type="entry name" value="HOX"/>
    <property type="match status" value="1"/>
</dbReference>
<dbReference type="GO" id="GO:0000978">
    <property type="term" value="F:RNA polymerase II cis-regulatory region sequence-specific DNA binding"/>
    <property type="evidence" value="ECO:0007669"/>
    <property type="project" value="TreeGrafter"/>
</dbReference>
<evidence type="ECO:0000256" key="5">
    <source>
        <dbReference type="PROSITE-ProRule" id="PRU00108"/>
    </source>
</evidence>
<evidence type="ECO:0000259" key="8">
    <source>
        <dbReference type="PROSITE" id="PS50071"/>
    </source>
</evidence>
<feature type="region of interest" description="Disordered" evidence="7">
    <location>
        <begin position="412"/>
        <end position="432"/>
    </location>
</feature>
<comment type="caution">
    <text evidence="9">The sequence shown here is derived from an EMBL/GenBank/DDBJ whole genome shotgun (WGS) entry which is preliminary data.</text>
</comment>
<dbReference type="Gene3D" id="1.10.10.60">
    <property type="entry name" value="Homeodomain-like"/>
    <property type="match status" value="1"/>
</dbReference>
<dbReference type="VEuPathDB" id="FungiDB:LCOR_02227.1"/>
<comment type="subcellular location">
    <subcellularLocation>
        <location evidence="1 5 6">Nucleus</location>
    </subcellularLocation>
</comment>
<keyword evidence="2 5" id="KW-0238">DNA-binding</keyword>
<evidence type="ECO:0000313" key="9">
    <source>
        <dbReference type="EMBL" id="CDH50513.1"/>
    </source>
</evidence>
<feature type="region of interest" description="Disordered" evidence="7">
    <location>
        <begin position="1"/>
        <end position="106"/>
    </location>
</feature>
<feature type="region of interest" description="Disordered" evidence="7">
    <location>
        <begin position="167"/>
        <end position="216"/>
    </location>
</feature>
<dbReference type="STRING" id="1263082.A0A068RK58"/>
<evidence type="ECO:0000256" key="7">
    <source>
        <dbReference type="SAM" id="MobiDB-lite"/>
    </source>
</evidence>
<dbReference type="OrthoDB" id="6159439at2759"/>
<evidence type="ECO:0000256" key="6">
    <source>
        <dbReference type="RuleBase" id="RU000682"/>
    </source>
</evidence>
<gene>
    <name evidence="9" type="ORF">LCOR_02227.1</name>
</gene>
<feature type="region of interest" description="Disordered" evidence="7">
    <location>
        <begin position="445"/>
        <end position="473"/>
    </location>
</feature>
<keyword evidence="3 5" id="KW-0371">Homeobox</keyword>
<evidence type="ECO:0000256" key="4">
    <source>
        <dbReference type="ARBA" id="ARBA00023242"/>
    </source>
</evidence>
<dbReference type="InterPro" id="IPR001356">
    <property type="entry name" value="HD"/>
</dbReference>
<feature type="compositionally biased region" description="Polar residues" evidence="7">
    <location>
        <begin position="231"/>
        <end position="244"/>
    </location>
</feature>
<dbReference type="InterPro" id="IPR051000">
    <property type="entry name" value="Homeobox_DNA-bind_prot"/>
</dbReference>
<dbReference type="PANTHER" id="PTHR24324">
    <property type="entry name" value="HOMEOBOX PROTEIN HHEX"/>
    <property type="match status" value="1"/>
</dbReference>
<keyword evidence="4 5" id="KW-0539">Nucleus</keyword>
<dbReference type="SUPFAM" id="SSF46689">
    <property type="entry name" value="Homeodomain-like"/>
    <property type="match status" value="1"/>
</dbReference>
<proteinExistence type="predicted"/>
<dbReference type="PANTHER" id="PTHR24324:SF5">
    <property type="entry name" value="HEMATOPOIETICALLY-EXPRESSED HOMEOBOX PROTEIN HHEX"/>
    <property type="match status" value="1"/>
</dbReference>
<evidence type="ECO:0000256" key="1">
    <source>
        <dbReference type="ARBA" id="ARBA00004123"/>
    </source>
</evidence>
<dbReference type="InterPro" id="IPR017970">
    <property type="entry name" value="Homeobox_CS"/>
</dbReference>
<dbReference type="GO" id="GO:0030154">
    <property type="term" value="P:cell differentiation"/>
    <property type="evidence" value="ECO:0007669"/>
    <property type="project" value="TreeGrafter"/>
</dbReference>
<feature type="domain" description="Homeobox" evidence="8">
    <location>
        <begin position="113"/>
        <end position="173"/>
    </location>
</feature>
<accession>A0A068RK58</accession>
<feature type="DNA-binding region" description="Homeobox" evidence="5">
    <location>
        <begin position="115"/>
        <end position="174"/>
    </location>
</feature>
<dbReference type="Pfam" id="PF00046">
    <property type="entry name" value="Homeodomain"/>
    <property type="match status" value="1"/>
</dbReference>
<feature type="compositionally biased region" description="Low complexity" evidence="7">
    <location>
        <begin position="446"/>
        <end position="473"/>
    </location>
</feature>
<reference evidence="9" key="1">
    <citation type="submission" date="2013-08" db="EMBL/GenBank/DDBJ databases">
        <title>Gene expansion shapes genome architecture in the human pathogen Lichtheimia corymbifera: an evolutionary genomics analysis in the ancient terrestrial Mucorales (Mucoromycotina).</title>
        <authorList>
            <person name="Schwartze V.U."/>
            <person name="Winter S."/>
            <person name="Shelest E."/>
            <person name="Marcet-Houben M."/>
            <person name="Horn F."/>
            <person name="Wehner S."/>
            <person name="Hoffmann K."/>
            <person name="Riege K."/>
            <person name="Sammeth M."/>
            <person name="Nowrousian M."/>
            <person name="Valiante V."/>
            <person name="Linde J."/>
            <person name="Jacobsen I.D."/>
            <person name="Marz M."/>
            <person name="Brakhage A.A."/>
            <person name="Gabaldon T."/>
            <person name="Bocker S."/>
            <person name="Voigt K."/>
        </authorList>
    </citation>
    <scope>NUCLEOTIDE SEQUENCE [LARGE SCALE GENOMIC DNA]</scope>
    <source>
        <strain evidence="9">FSU 9682</strain>
    </source>
</reference>
<feature type="compositionally biased region" description="Polar residues" evidence="7">
    <location>
        <begin position="1"/>
        <end position="11"/>
    </location>
</feature>
<keyword evidence="10" id="KW-1185">Reference proteome</keyword>
<dbReference type="CDD" id="cd00086">
    <property type="entry name" value="homeodomain"/>
    <property type="match status" value="1"/>
</dbReference>
<dbReference type="PROSITE" id="PS00027">
    <property type="entry name" value="HOMEOBOX_1"/>
    <property type="match status" value="1"/>
</dbReference>
<feature type="compositionally biased region" description="Low complexity" evidence="7">
    <location>
        <begin position="21"/>
        <end position="49"/>
    </location>
</feature>
<dbReference type="GO" id="GO:0005634">
    <property type="term" value="C:nucleus"/>
    <property type="evidence" value="ECO:0007669"/>
    <property type="project" value="UniProtKB-SubCell"/>
</dbReference>
<dbReference type="Proteomes" id="UP000027586">
    <property type="component" value="Unassembled WGS sequence"/>
</dbReference>
<feature type="compositionally biased region" description="Low complexity" evidence="7">
    <location>
        <begin position="246"/>
        <end position="270"/>
    </location>
</feature>
<organism evidence="9 10">
    <name type="scientific">Lichtheimia corymbifera JMRC:FSU:9682</name>
    <dbReference type="NCBI Taxonomy" id="1263082"/>
    <lineage>
        <taxon>Eukaryota</taxon>
        <taxon>Fungi</taxon>
        <taxon>Fungi incertae sedis</taxon>
        <taxon>Mucoromycota</taxon>
        <taxon>Mucoromycotina</taxon>
        <taxon>Mucoromycetes</taxon>
        <taxon>Mucorales</taxon>
        <taxon>Lichtheimiaceae</taxon>
        <taxon>Lichtheimia</taxon>
    </lineage>
</organism>
<name>A0A068RK58_9FUNG</name>
<feature type="compositionally biased region" description="Basic and acidic residues" evidence="7">
    <location>
        <begin position="191"/>
        <end position="206"/>
    </location>
</feature>
<protein>
    <recommendedName>
        <fullName evidence="8">Homeobox domain-containing protein</fullName>
    </recommendedName>
</protein>
<dbReference type="PROSITE" id="PS50071">
    <property type="entry name" value="HOMEOBOX_2"/>
    <property type="match status" value="1"/>
</dbReference>
<evidence type="ECO:0000256" key="3">
    <source>
        <dbReference type="ARBA" id="ARBA00023155"/>
    </source>
</evidence>
<dbReference type="AlphaFoldDB" id="A0A068RK58"/>
<dbReference type="EMBL" id="CBTN010000007">
    <property type="protein sequence ID" value="CDH50513.1"/>
    <property type="molecule type" value="Genomic_DNA"/>
</dbReference>